<dbReference type="HOGENOM" id="CLU_165261_0_0_5"/>
<evidence type="ECO:0000313" key="2">
    <source>
        <dbReference type="Proteomes" id="UP000004688"/>
    </source>
</evidence>
<protein>
    <submittedName>
        <fullName evidence="1">Uncharacterized protein</fullName>
    </submittedName>
</protein>
<keyword evidence="2" id="KW-1185">Reference proteome</keyword>
<proteinExistence type="predicted"/>
<gene>
    <name evidence="1" type="ORF">OA238_c16650</name>
</gene>
<sequence>MTSIPSRTADLVSRYMVLTKEVMPQMARDPAVKWPVRNDHCFQRIILDIVCDGPWFAHLSRPAYKSLSHDQAVRAVQLCEDIIANRVDLYDLNRRSLNWRGK</sequence>
<dbReference type="KEGG" id="oar:OA238_c16650"/>
<accession>M9RHV9</accession>
<dbReference type="EMBL" id="CP003742">
    <property type="protein sequence ID" value="AGI71782.1"/>
    <property type="molecule type" value="Genomic_DNA"/>
</dbReference>
<reference evidence="1 2" key="1">
    <citation type="journal article" date="2013" name="PLoS ONE">
        <title>Poles Apart: Arctic and Antarctic Octadecabacter strains Share High Genome Plasticity and a New Type of Xanthorhodopsin.</title>
        <authorList>
            <person name="Vollmers J."/>
            <person name="Voget S."/>
            <person name="Dietrich S."/>
            <person name="Gollnow K."/>
            <person name="Smits M."/>
            <person name="Meyer K."/>
            <person name="Brinkhoff T."/>
            <person name="Simon M."/>
            <person name="Daniel R."/>
        </authorList>
    </citation>
    <scope>NUCLEOTIDE SEQUENCE [LARGE SCALE GENOMIC DNA]</scope>
    <source>
        <strain evidence="1 2">238</strain>
    </source>
</reference>
<evidence type="ECO:0000313" key="1">
    <source>
        <dbReference type="EMBL" id="AGI71782.1"/>
    </source>
</evidence>
<dbReference type="Proteomes" id="UP000004688">
    <property type="component" value="Chromosome"/>
</dbReference>
<dbReference type="AlphaFoldDB" id="M9RHV9"/>
<name>M9RHV9_9RHOB</name>
<dbReference type="STRING" id="391616.OA238_c16650"/>
<dbReference type="eggNOG" id="COG1670">
    <property type="taxonomic scope" value="Bacteria"/>
</dbReference>
<organism evidence="1 2">
    <name type="scientific">Octadecabacter arcticus 238</name>
    <dbReference type="NCBI Taxonomy" id="391616"/>
    <lineage>
        <taxon>Bacteria</taxon>
        <taxon>Pseudomonadati</taxon>
        <taxon>Pseudomonadota</taxon>
        <taxon>Alphaproteobacteria</taxon>
        <taxon>Rhodobacterales</taxon>
        <taxon>Roseobacteraceae</taxon>
        <taxon>Octadecabacter</taxon>
    </lineage>
</organism>